<organism evidence="2 3">
    <name type="scientific">Rhodococcus globerulus</name>
    <dbReference type="NCBI Taxonomy" id="33008"/>
    <lineage>
        <taxon>Bacteria</taxon>
        <taxon>Bacillati</taxon>
        <taxon>Actinomycetota</taxon>
        <taxon>Actinomycetes</taxon>
        <taxon>Mycobacteriales</taxon>
        <taxon>Nocardiaceae</taxon>
        <taxon>Rhodococcus</taxon>
    </lineage>
</organism>
<keyword evidence="3" id="KW-1185">Reference proteome</keyword>
<feature type="transmembrane region" description="Helical" evidence="1">
    <location>
        <begin position="20"/>
        <end position="40"/>
    </location>
</feature>
<feature type="transmembrane region" description="Helical" evidence="1">
    <location>
        <begin position="52"/>
        <end position="75"/>
    </location>
</feature>
<name>A0ABU4BSC0_RHOGO</name>
<dbReference type="Proteomes" id="UP001185927">
    <property type="component" value="Unassembled WGS sequence"/>
</dbReference>
<protein>
    <recommendedName>
        <fullName evidence="4">Transmembrane protein</fullName>
    </recommendedName>
</protein>
<proteinExistence type="predicted"/>
<accession>A0ABU4BSC0</accession>
<feature type="transmembrane region" description="Helical" evidence="1">
    <location>
        <begin position="96"/>
        <end position="117"/>
    </location>
</feature>
<keyword evidence="1" id="KW-0812">Transmembrane</keyword>
<evidence type="ECO:0008006" key="4">
    <source>
        <dbReference type="Google" id="ProtNLM"/>
    </source>
</evidence>
<dbReference type="RefSeq" id="WP_317541304.1">
    <property type="nucleotide sequence ID" value="NZ_JAWLKB010000004.1"/>
</dbReference>
<feature type="transmembrane region" description="Helical" evidence="1">
    <location>
        <begin position="123"/>
        <end position="145"/>
    </location>
</feature>
<evidence type="ECO:0000313" key="2">
    <source>
        <dbReference type="EMBL" id="MDV6267094.1"/>
    </source>
</evidence>
<evidence type="ECO:0000313" key="3">
    <source>
        <dbReference type="Proteomes" id="UP001185927"/>
    </source>
</evidence>
<comment type="caution">
    <text evidence="2">The sequence shown here is derived from an EMBL/GenBank/DDBJ whole genome shotgun (WGS) entry which is preliminary data.</text>
</comment>
<gene>
    <name evidence="2" type="ORF">R3Q16_10810</name>
</gene>
<keyword evidence="1" id="KW-0472">Membrane</keyword>
<sequence length="183" mass="19000">MSKLFAADLRKALDFKLSEILRFDLLLGLAGGVGTGALAHAQPATVIAVSPWLAGTVGAIIGAVVAGISVQVAFLDQPFLRKLRAIGSSPIKYIAPFLFTAVIGVLAAVMLIVMACFTPTAPALIFVGVSGVGGLLGFWTVFSLIPGLDTLVQFVHLKIDALDIPDDIETGASSSLAKRRAAR</sequence>
<reference evidence="2 3" key="1">
    <citation type="submission" date="2023-10" db="EMBL/GenBank/DDBJ databases">
        <title>Development of a sustainable strategy for remediation of hydrocarbon-contaminated territories based on the waste exchange concept.</title>
        <authorList>
            <person name="Krivoruchko A."/>
        </authorList>
    </citation>
    <scope>NUCLEOTIDE SEQUENCE [LARGE SCALE GENOMIC DNA]</scope>
    <source>
        <strain evidence="2 3">IEGM 1203</strain>
    </source>
</reference>
<dbReference type="EMBL" id="JAWLKB010000004">
    <property type="protein sequence ID" value="MDV6267094.1"/>
    <property type="molecule type" value="Genomic_DNA"/>
</dbReference>
<keyword evidence="1" id="KW-1133">Transmembrane helix</keyword>
<evidence type="ECO:0000256" key="1">
    <source>
        <dbReference type="SAM" id="Phobius"/>
    </source>
</evidence>